<dbReference type="RefSeq" id="WP_181470981.1">
    <property type="nucleotide sequence ID" value="NZ_JACEFG010000001.1"/>
</dbReference>
<keyword evidence="2" id="KW-0378">Hydrolase</keyword>
<dbReference type="Pfam" id="PF12146">
    <property type="entry name" value="Hydrolase_4"/>
    <property type="match status" value="1"/>
</dbReference>
<sequence>MVQEKWFTYRARDFSKLQYAYYKKNEENTTAIIMIHGITAELEHHRKMCDALKIDADVFLPILRGYDRLNKRGDLSHFGQYDEDLLDFIHNVRKQGYDRIVLAGHSMGCANILRLIEHQPQAADYYLFLSPFFHPSLPVYRDEATNQFKPETDVDYTVYTKKTLLLMTLYKFKIPYFSYKTVAEIPDEFDAKGKLALSFRLLSSRFLETLPDRLFENLHGKVKTCVGSNDEVVDAEELARWYDQKFHESVEIIQNTDHNHILHDEEMHQSLAQWLSS</sequence>
<accession>A0A838CQP5</accession>
<reference evidence="2 3" key="1">
    <citation type="journal article" date="2004" name="Extremophiles">
        <title>Halobacillus locisalis sp. nov., a halophilic bacterium isolated from a marine solar saltern of the Yellow Sea in Korea.</title>
        <authorList>
            <person name="Yoon J.H."/>
            <person name="Kang K.H."/>
            <person name="Oh T.K."/>
            <person name="Park Y.H."/>
        </authorList>
    </citation>
    <scope>NUCLEOTIDE SEQUENCE [LARGE SCALE GENOMIC DNA]</scope>
    <source>
        <strain evidence="2 3">KCTC 3788</strain>
    </source>
</reference>
<gene>
    <name evidence="2" type="ORF">H0266_03485</name>
</gene>
<organism evidence="2 3">
    <name type="scientific">Halobacillus locisalis</name>
    <dbReference type="NCBI Taxonomy" id="220753"/>
    <lineage>
        <taxon>Bacteria</taxon>
        <taxon>Bacillati</taxon>
        <taxon>Bacillota</taxon>
        <taxon>Bacilli</taxon>
        <taxon>Bacillales</taxon>
        <taxon>Bacillaceae</taxon>
        <taxon>Halobacillus</taxon>
    </lineage>
</organism>
<dbReference type="AlphaFoldDB" id="A0A838CQP5"/>
<comment type="caution">
    <text evidence="2">The sequence shown here is derived from an EMBL/GenBank/DDBJ whole genome shotgun (WGS) entry which is preliminary data.</text>
</comment>
<protein>
    <submittedName>
        <fullName evidence="2">Alpha/beta hydrolase</fullName>
    </submittedName>
</protein>
<dbReference type="EMBL" id="JACEFG010000001">
    <property type="protein sequence ID" value="MBA2173956.1"/>
    <property type="molecule type" value="Genomic_DNA"/>
</dbReference>
<name>A0A838CQP5_9BACI</name>
<dbReference type="SUPFAM" id="SSF53474">
    <property type="entry name" value="alpha/beta-Hydrolases"/>
    <property type="match status" value="1"/>
</dbReference>
<feature type="domain" description="Serine aminopeptidase S33" evidence="1">
    <location>
        <begin position="29"/>
        <end position="139"/>
    </location>
</feature>
<dbReference type="Gene3D" id="3.40.50.1820">
    <property type="entry name" value="alpha/beta hydrolase"/>
    <property type="match status" value="1"/>
</dbReference>
<dbReference type="GO" id="GO:0016787">
    <property type="term" value="F:hydrolase activity"/>
    <property type="evidence" value="ECO:0007669"/>
    <property type="project" value="UniProtKB-KW"/>
</dbReference>
<evidence type="ECO:0000313" key="3">
    <source>
        <dbReference type="Proteomes" id="UP000571017"/>
    </source>
</evidence>
<keyword evidence="3" id="KW-1185">Reference proteome</keyword>
<dbReference type="Proteomes" id="UP000571017">
    <property type="component" value="Unassembled WGS sequence"/>
</dbReference>
<evidence type="ECO:0000259" key="1">
    <source>
        <dbReference type="Pfam" id="PF12146"/>
    </source>
</evidence>
<dbReference type="InterPro" id="IPR022742">
    <property type="entry name" value="Hydrolase_4"/>
</dbReference>
<dbReference type="InterPro" id="IPR029058">
    <property type="entry name" value="AB_hydrolase_fold"/>
</dbReference>
<evidence type="ECO:0000313" key="2">
    <source>
        <dbReference type="EMBL" id="MBA2173956.1"/>
    </source>
</evidence>
<proteinExistence type="predicted"/>